<dbReference type="Proteomes" id="UP000616885">
    <property type="component" value="Unassembled WGS sequence"/>
</dbReference>
<keyword evidence="7 11" id="KW-0249">Electron transport</keyword>
<evidence type="ECO:0000256" key="7">
    <source>
        <dbReference type="ARBA" id="ARBA00022982"/>
    </source>
</evidence>
<comment type="subunit">
    <text evidence="11">Component of the ubiquinol-cytochrome c oxidoreductase (cytochrome b-c1 complex, complex III, CIII), a multisubunit enzyme composed of 3 respiratory subunits cytochrome b, cytochrome c1 and Rieske protein, 2 core protein subunits, and additional low-molecular weight protein subunits. The complex exists as an obligatory dimer and forms supercomplexes (SCs) in the inner mitochondrial membrane with cytochrome c oxidase (complex IV, CIV).</text>
</comment>
<reference evidence="12" key="1">
    <citation type="submission" date="2015-01" db="EMBL/GenBank/DDBJ databases">
        <authorList>
            <person name="Durling Mikael"/>
        </authorList>
    </citation>
    <scope>NUCLEOTIDE SEQUENCE</scope>
</reference>
<evidence type="ECO:0000256" key="5">
    <source>
        <dbReference type="ARBA" id="ARBA00022692"/>
    </source>
</evidence>
<evidence type="ECO:0000256" key="11">
    <source>
        <dbReference type="RuleBase" id="RU368118"/>
    </source>
</evidence>
<dbReference type="EMBL" id="CDPU01000019">
    <property type="protein sequence ID" value="CEO50603.1"/>
    <property type="molecule type" value="Genomic_DNA"/>
</dbReference>
<dbReference type="GO" id="GO:0006122">
    <property type="term" value="P:mitochondrial electron transport, ubiquinol to cytochrome c"/>
    <property type="evidence" value="ECO:0007669"/>
    <property type="project" value="UniProtKB-UniRule"/>
</dbReference>
<dbReference type="PANTHER" id="PTHR12119">
    <property type="entry name" value="UBIQUINOL-CYTOCHROME C REDUCTASE COMPLEX UBIQUINONE-BINDING PROTEIN QP-C"/>
    <property type="match status" value="1"/>
</dbReference>
<proteinExistence type="inferred from homology"/>
<feature type="transmembrane region" description="Helical" evidence="11">
    <location>
        <begin position="67"/>
        <end position="85"/>
    </location>
</feature>
<evidence type="ECO:0000256" key="4">
    <source>
        <dbReference type="ARBA" id="ARBA00022660"/>
    </source>
</evidence>
<keyword evidence="5 11" id="KW-0812">Transmembrane</keyword>
<protein>
    <recommendedName>
        <fullName evidence="11">Cytochrome b-c1 complex subunit 8</fullName>
    </recommendedName>
    <alternativeName>
        <fullName evidence="11">Complex III subunit 8</fullName>
    </alternativeName>
</protein>
<dbReference type="PANTHER" id="PTHR12119:SF2">
    <property type="entry name" value="CYTOCHROME B-C1 COMPLEX SUBUNIT 8"/>
    <property type="match status" value="1"/>
</dbReference>
<organism evidence="12">
    <name type="scientific">Bionectria ochroleuca</name>
    <name type="common">Gliocladium roseum</name>
    <dbReference type="NCBI Taxonomy" id="29856"/>
    <lineage>
        <taxon>Eukaryota</taxon>
        <taxon>Fungi</taxon>
        <taxon>Dikarya</taxon>
        <taxon>Ascomycota</taxon>
        <taxon>Pezizomycotina</taxon>
        <taxon>Sordariomycetes</taxon>
        <taxon>Hypocreomycetidae</taxon>
        <taxon>Hypocreales</taxon>
        <taxon>Bionectriaceae</taxon>
        <taxon>Clonostachys</taxon>
    </lineage>
</organism>
<dbReference type="FunFam" id="1.20.5.210:FF:000001">
    <property type="entry name" value="Cytochrome b-c1 complex subunit 8"/>
    <property type="match status" value="1"/>
</dbReference>
<dbReference type="SUPFAM" id="SSF81508">
    <property type="entry name" value="Ubiquinone-binding protein QP-C of cytochrome bc1 complex (Ubiquinol-cytochrome c reductase)"/>
    <property type="match status" value="1"/>
</dbReference>
<keyword evidence="9 11" id="KW-0496">Mitochondrion</keyword>
<evidence type="ECO:0000256" key="1">
    <source>
        <dbReference type="ARBA" id="ARBA00004434"/>
    </source>
</evidence>
<sequence length="105" mass="11843">MRPTQMLRGGGEPNPKVGHFIGDWGSIGGQKQRGIIHYGLSANRQNPIAGVAHDAIFNTFRRTKSQIFYWLPTALAGYWLMSWATDYNHFLNSKEGRALHANDEE</sequence>
<keyword evidence="10 11" id="KW-0472">Membrane</keyword>
<keyword evidence="3 11" id="KW-0813">Transport</keyword>
<comment type="function">
    <text evidence="11">Component of the ubiquinol-cytochrome c oxidoreductase, a multisubunit transmembrane complex that is part of the mitochondrial electron transport chain which drives oxidative phosphorylation. The complex plays an important role in the uptake of multiple carbon sources present in different host niches.</text>
</comment>
<evidence type="ECO:0000313" key="12">
    <source>
        <dbReference type="EMBL" id="CEO50603.1"/>
    </source>
</evidence>
<evidence type="ECO:0000256" key="8">
    <source>
        <dbReference type="ARBA" id="ARBA00022989"/>
    </source>
</evidence>
<keyword evidence="4 11" id="KW-0679">Respiratory chain</keyword>
<evidence type="ECO:0000256" key="10">
    <source>
        <dbReference type="ARBA" id="ARBA00023136"/>
    </source>
</evidence>
<accession>A0A0B7JZP7</accession>
<dbReference type="Gene3D" id="1.20.5.210">
    <property type="entry name" value="Cytochrome b-c1 complex subunit 8"/>
    <property type="match status" value="1"/>
</dbReference>
<dbReference type="InterPro" id="IPR004205">
    <property type="entry name" value="Cyt_bc1_su8"/>
</dbReference>
<evidence type="ECO:0000313" key="13">
    <source>
        <dbReference type="EMBL" id="KAF9754505.1"/>
    </source>
</evidence>
<dbReference type="GO" id="GO:0005743">
    <property type="term" value="C:mitochondrial inner membrane"/>
    <property type="evidence" value="ECO:0007669"/>
    <property type="project" value="UniProtKB-SubCell"/>
</dbReference>
<evidence type="ECO:0000256" key="6">
    <source>
        <dbReference type="ARBA" id="ARBA00022792"/>
    </source>
</evidence>
<comment type="similarity">
    <text evidence="2 11">Belongs to the UQCRQ/QCR8 family.</text>
</comment>
<keyword evidence="8 11" id="KW-1133">Transmembrane helix</keyword>
<dbReference type="EMBL" id="JADCTT010000003">
    <property type="protein sequence ID" value="KAF9754505.1"/>
    <property type="molecule type" value="Genomic_DNA"/>
</dbReference>
<evidence type="ECO:0000256" key="2">
    <source>
        <dbReference type="ARBA" id="ARBA00007668"/>
    </source>
</evidence>
<gene>
    <name evidence="12" type="ORF">BN869_000006661_1</name>
    <name evidence="13" type="ORF">IM811_009946</name>
</gene>
<name>A0A0B7JZP7_BIOOC</name>
<dbReference type="InterPro" id="IPR036642">
    <property type="entry name" value="Cyt_bc1_su8_sf"/>
</dbReference>
<dbReference type="AlphaFoldDB" id="A0A0B7JZP7"/>
<evidence type="ECO:0000256" key="3">
    <source>
        <dbReference type="ARBA" id="ARBA00022448"/>
    </source>
</evidence>
<comment type="subcellular location">
    <subcellularLocation>
        <location evidence="1 11">Mitochondrion inner membrane</location>
        <topology evidence="1 11">Single-pass membrane protein</topology>
    </subcellularLocation>
</comment>
<keyword evidence="6 11" id="KW-0999">Mitochondrion inner membrane</keyword>
<dbReference type="Pfam" id="PF02939">
    <property type="entry name" value="UcrQ"/>
    <property type="match status" value="1"/>
</dbReference>
<evidence type="ECO:0000256" key="9">
    <source>
        <dbReference type="ARBA" id="ARBA00023128"/>
    </source>
</evidence>
<dbReference type="GO" id="GO:0045275">
    <property type="term" value="C:respiratory chain complex III"/>
    <property type="evidence" value="ECO:0007669"/>
    <property type="project" value="UniProtKB-UniRule"/>
</dbReference>
<reference evidence="13" key="2">
    <citation type="submission" date="2020-10" db="EMBL/GenBank/DDBJ databases">
        <title>High-Quality Genome Resource of Clonostachys rosea strain S41 by Oxford Nanopore Long-Read Sequencing.</title>
        <authorList>
            <person name="Wang H."/>
        </authorList>
    </citation>
    <scope>NUCLEOTIDE SEQUENCE</scope>
    <source>
        <strain evidence="13">S41</strain>
    </source>
</reference>